<accession>A0A4Y7R941</accession>
<dbReference type="Proteomes" id="UP000298030">
    <property type="component" value="Unassembled WGS sequence"/>
</dbReference>
<evidence type="ECO:0000313" key="1">
    <source>
        <dbReference type="EMBL" id="TEB05171.1"/>
    </source>
</evidence>
<comment type="caution">
    <text evidence="1">The sequence shown here is derived from an EMBL/GenBank/DDBJ whole genome shotgun (WGS) entry which is preliminary data.</text>
</comment>
<dbReference type="EMBL" id="QPFP01000599">
    <property type="protein sequence ID" value="TEB05171.1"/>
    <property type="molecule type" value="Genomic_DNA"/>
</dbReference>
<dbReference type="AlphaFoldDB" id="A0A4Y7R941"/>
<evidence type="ECO:0000313" key="2">
    <source>
        <dbReference type="Proteomes" id="UP000298030"/>
    </source>
</evidence>
<sequence>MVNKGLKANDLVQRAEALIDIEMLECPSQDARYQEIIRIMAEAAPSFHSDSPSKEPLL</sequence>
<proteinExistence type="predicted"/>
<reference evidence="1 2" key="1">
    <citation type="journal article" date="2019" name="Nat. Ecol. Evol.">
        <title>Megaphylogeny resolves global patterns of mushroom evolution.</title>
        <authorList>
            <person name="Varga T."/>
            <person name="Krizsan K."/>
            <person name="Foldi C."/>
            <person name="Dima B."/>
            <person name="Sanchez-Garcia M."/>
            <person name="Sanchez-Ramirez S."/>
            <person name="Szollosi G.J."/>
            <person name="Szarkandi J.G."/>
            <person name="Papp V."/>
            <person name="Albert L."/>
            <person name="Andreopoulos W."/>
            <person name="Angelini C."/>
            <person name="Antonin V."/>
            <person name="Barry K.W."/>
            <person name="Bougher N.L."/>
            <person name="Buchanan P."/>
            <person name="Buyck B."/>
            <person name="Bense V."/>
            <person name="Catcheside P."/>
            <person name="Chovatia M."/>
            <person name="Cooper J."/>
            <person name="Damon W."/>
            <person name="Desjardin D."/>
            <person name="Finy P."/>
            <person name="Geml J."/>
            <person name="Haridas S."/>
            <person name="Hughes K."/>
            <person name="Justo A."/>
            <person name="Karasinski D."/>
            <person name="Kautmanova I."/>
            <person name="Kiss B."/>
            <person name="Kocsube S."/>
            <person name="Kotiranta H."/>
            <person name="LaButti K.M."/>
            <person name="Lechner B.E."/>
            <person name="Liimatainen K."/>
            <person name="Lipzen A."/>
            <person name="Lukacs Z."/>
            <person name="Mihaltcheva S."/>
            <person name="Morgado L.N."/>
            <person name="Niskanen T."/>
            <person name="Noordeloos M.E."/>
            <person name="Ohm R.A."/>
            <person name="Ortiz-Santana B."/>
            <person name="Ovrebo C."/>
            <person name="Racz N."/>
            <person name="Riley R."/>
            <person name="Savchenko A."/>
            <person name="Shiryaev A."/>
            <person name="Soop K."/>
            <person name="Spirin V."/>
            <person name="Szebenyi C."/>
            <person name="Tomsovsky M."/>
            <person name="Tulloss R.E."/>
            <person name="Uehling J."/>
            <person name="Grigoriev I.V."/>
            <person name="Vagvolgyi C."/>
            <person name="Papp T."/>
            <person name="Martin F.M."/>
            <person name="Miettinen O."/>
            <person name="Hibbett D.S."/>
            <person name="Nagy L.G."/>
        </authorList>
    </citation>
    <scope>NUCLEOTIDE SEQUENCE [LARGE SCALE GENOMIC DNA]</scope>
    <source>
        <strain evidence="1 2">FP101781</strain>
    </source>
</reference>
<protein>
    <submittedName>
        <fullName evidence="1">Uncharacterized protein</fullName>
    </submittedName>
</protein>
<organism evidence="1 2">
    <name type="scientific">Coprinellus micaceus</name>
    <name type="common">Glistening ink-cap mushroom</name>
    <name type="synonym">Coprinus micaceus</name>
    <dbReference type="NCBI Taxonomy" id="71717"/>
    <lineage>
        <taxon>Eukaryota</taxon>
        <taxon>Fungi</taxon>
        <taxon>Dikarya</taxon>
        <taxon>Basidiomycota</taxon>
        <taxon>Agaricomycotina</taxon>
        <taxon>Agaricomycetes</taxon>
        <taxon>Agaricomycetidae</taxon>
        <taxon>Agaricales</taxon>
        <taxon>Agaricineae</taxon>
        <taxon>Psathyrellaceae</taxon>
        <taxon>Coprinellus</taxon>
    </lineage>
</organism>
<gene>
    <name evidence="1" type="ORF">FA13DRAFT_1807352</name>
</gene>
<keyword evidence="2" id="KW-1185">Reference proteome</keyword>
<name>A0A4Y7R941_COPMI</name>